<evidence type="ECO:0000256" key="1">
    <source>
        <dbReference type="ARBA" id="ARBA00022448"/>
    </source>
</evidence>
<dbReference type="InterPro" id="IPR003593">
    <property type="entry name" value="AAA+_ATPase"/>
</dbReference>
<dbReference type="GO" id="GO:1903806">
    <property type="term" value="P:L-isoleucine import across plasma membrane"/>
    <property type="evidence" value="ECO:0007669"/>
    <property type="project" value="TreeGrafter"/>
</dbReference>
<reference evidence="5 6" key="1">
    <citation type="submission" date="2020-04" db="EMBL/GenBank/DDBJ databases">
        <authorList>
            <consortium name="Desulfovibrio sp. FSS-1 genome sequencing consortium"/>
            <person name="Shimoshige H."/>
            <person name="Kobayashi H."/>
            <person name="Maekawa T."/>
        </authorList>
    </citation>
    <scope>NUCLEOTIDE SEQUENCE [LARGE SCALE GENOMIC DNA]</scope>
    <source>
        <strain evidence="5 6">SIID29052-01</strain>
    </source>
</reference>
<dbReference type="CDD" id="cd03219">
    <property type="entry name" value="ABC_Mj1267_LivG_branched"/>
    <property type="match status" value="1"/>
</dbReference>
<dbReference type="GO" id="GO:0005886">
    <property type="term" value="C:plasma membrane"/>
    <property type="evidence" value="ECO:0007669"/>
    <property type="project" value="TreeGrafter"/>
</dbReference>
<reference evidence="5 6" key="2">
    <citation type="submission" date="2020-05" db="EMBL/GenBank/DDBJ databases">
        <title>Draft genome sequence of Desulfovibrio sp. strainFSS-1.</title>
        <authorList>
            <person name="Shimoshige H."/>
            <person name="Kobayashi H."/>
            <person name="Maekawa T."/>
        </authorList>
    </citation>
    <scope>NUCLEOTIDE SEQUENCE [LARGE SCALE GENOMIC DNA]</scope>
    <source>
        <strain evidence="5 6">SIID29052-01</strain>
    </source>
</reference>
<comment type="caution">
    <text evidence="5">The sequence shown here is derived from an EMBL/GenBank/DDBJ whole genome shotgun (WGS) entry which is preliminary data.</text>
</comment>
<protein>
    <submittedName>
        <fullName evidence="5">Sulfate/thiosulfate import ATP-binding protein CysA</fullName>
    </submittedName>
</protein>
<dbReference type="Gene3D" id="3.40.50.300">
    <property type="entry name" value="P-loop containing nucleotide triphosphate hydrolases"/>
    <property type="match status" value="1"/>
</dbReference>
<keyword evidence="6" id="KW-1185">Reference proteome</keyword>
<dbReference type="EMBL" id="BLTE01000004">
    <property type="protein sequence ID" value="GFK93500.1"/>
    <property type="molecule type" value="Genomic_DNA"/>
</dbReference>
<dbReference type="GO" id="GO:0015188">
    <property type="term" value="F:L-isoleucine transmembrane transporter activity"/>
    <property type="evidence" value="ECO:0007669"/>
    <property type="project" value="TreeGrafter"/>
</dbReference>
<dbReference type="InterPro" id="IPR003439">
    <property type="entry name" value="ABC_transporter-like_ATP-bd"/>
</dbReference>
<evidence type="ECO:0000313" key="6">
    <source>
        <dbReference type="Proteomes" id="UP000494245"/>
    </source>
</evidence>
<organism evidence="5 6">
    <name type="scientific">Fundidesulfovibrio magnetotacticus</name>
    <dbReference type="NCBI Taxonomy" id="2730080"/>
    <lineage>
        <taxon>Bacteria</taxon>
        <taxon>Pseudomonadati</taxon>
        <taxon>Thermodesulfobacteriota</taxon>
        <taxon>Desulfovibrionia</taxon>
        <taxon>Desulfovibrionales</taxon>
        <taxon>Desulfovibrionaceae</taxon>
        <taxon>Fundidesulfovibrio</taxon>
    </lineage>
</organism>
<dbReference type="Pfam" id="PF00005">
    <property type="entry name" value="ABC_tran"/>
    <property type="match status" value="1"/>
</dbReference>
<dbReference type="SUPFAM" id="SSF52540">
    <property type="entry name" value="P-loop containing nucleoside triphosphate hydrolases"/>
    <property type="match status" value="1"/>
</dbReference>
<dbReference type="Proteomes" id="UP000494245">
    <property type="component" value="Unassembled WGS sequence"/>
</dbReference>
<dbReference type="FunFam" id="3.40.50.300:FF:000421">
    <property type="entry name" value="Branched-chain amino acid ABC transporter ATP-binding protein"/>
    <property type="match status" value="1"/>
</dbReference>
<gene>
    <name evidence="5" type="primary">cysA_3</name>
    <name evidence="5" type="ORF">NNJEOMEG_01333</name>
</gene>
<dbReference type="GO" id="GO:0015808">
    <property type="term" value="P:L-alanine transport"/>
    <property type="evidence" value="ECO:0007669"/>
    <property type="project" value="TreeGrafter"/>
</dbReference>
<evidence type="ECO:0000256" key="3">
    <source>
        <dbReference type="ARBA" id="ARBA00022840"/>
    </source>
</evidence>
<dbReference type="GO" id="GO:0005304">
    <property type="term" value="F:L-valine transmembrane transporter activity"/>
    <property type="evidence" value="ECO:0007669"/>
    <property type="project" value="TreeGrafter"/>
</dbReference>
<keyword evidence="1" id="KW-0813">Transport</keyword>
<sequence>MADLLAVRGASVRFGGVQALSEAELTVRQGDIAALIGPNGAGKTTLLGVISGAVTPTGGSVTLAGRELAGLPIHERAAAGVVRTFQNLEIFSNMTVLENVLTGAHLKARYGLWDSLARTPRFRREEARLREEAMVRLEFVGLADKAGHMATGLPYGEQRLLELARALASGPSLLLLDEPAAGMNNKETRQLGVIIRRIRDELGVGVALVEHDMELVMDISDRITVLNFGSVLAEGTPREIQDNPEVVAAYLGED</sequence>
<dbReference type="GO" id="GO:0042941">
    <property type="term" value="P:D-alanine transmembrane transport"/>
    <property type="evidence" value="ECO:0007669"/>
    <property type="project" value="TreeGrafter"/>
</dbReference>
<feature type="domain" description="ABC transporter" evidence="4">
    <location>
        <begin position="5"/>
        <end position="253"/>
    </location>
</feature>
<evidence type="ECO:0000256" key="2">
    <source>
        <dbReference type="ARBA" id="ARBA00022741"/>
    </source>
</evidence>
<dbReference type="PANTHER" id="PTHR45772:SF7">
    <property type="entry name" value="AMINO ACID ABC TRANSPORTER ATP-BINDING PROTEIN"/>
    <property type="match status" value="1"/>
</dbReference>
<name>A0A6V8LR96_9BACT</name>
<dbReference type="InterPro" id="IPR051120">
    <property type="entry name" value="ABC_AA/LPS_Transport"/>
</dbReference>
<evidence type="ECO:0000313" key="5">
    <source>
        <dbReference type="EMBL" id="GFK93500.1"/>
    </source>
</evidence>
<dbReference type="AlphaFoldDB" id="A0A6V8LR96"/>
<dbReference type="GO" id="GO:0005524">
    <property type="term" value="F:ATP binding"/>
    <property type="evidence" value="ECO:0007669"/>
    <property type="project" value="UniProtKB-KW"/>
</dbReference>
<evidence type="ECO:0000259" key="4">
    <source>
        <dbReference type="PROSITE" id="PS50893"/>
    </source>
</evidence>
<dbReference type="Pfam" id="PF12399">
    <property type="entry name" value="BCA_ABC_TP_C"/>
    <property type="match status" value="1"/>
</dbReference>
<accession>A0A6V8LR96</accession>
<dbReference type="PROSITE" id="PS50893">
    <property type="entry name" value="ABC_TRANSPORTER_2"/>
    <property type="match status" value="1"/>
</dbReference>
<dbReference type="GO" id="GO:0016887">
    <property type="term" value="F:ATP hydrolysis activity"/>
    <property type="evidence" value="ECO:0007669"/>
    <property type="project" value="InterPro"/>
</dbReference>
<keyword evidence="3 5" id="KW-0067">ATP-binding</keyword>
<dbReference type="GO" id="GO:0015192">
    <property type="term" value="F:L-phenylalanine transmembrane transporter activity"/>
    <property type="evidence" value="ECO:0007669"/>
    <property type="project" value="TreeGrafter"/>
</dbReference>
<dbReference type="InterPro" id="IPR027417">
    <property type="entry name" value="P-loop_NTPase"/>
</dbReference>
<proteinExistence type="predicted"/>
<dbReference type="InterPro" id="IPR032823">
    <property type="entry name" value="BCA_ABC_TP_C"/>
</dbReference>
<dbReference type="GO" id="GO:1903805">
    <property type="term" value="P:L-valine import across plasma membrane"/>
    <property type="evidence" value="ECO:0007669"/>
    <property type="project" value="TreeGrafter"/>
</dbReference>
<dbReference type="RefSeq" id="WP_217270490.1">
    <property type="nucleotide sequence ID" value="NZ_BLTE01000004.1"/>
</dbReference>
<dbReference type="PANTHER" id="PTHR45772">
    <property type="entry name" value="CONSERVED COMPONENT OF ABC TRANSPORTER FOR NATURAL AMINO ACIDS-RELATED"/>
    <property type="match status" value="1"/>
</dbReference>
<keyword evidence="2" id="KW-0547">Nucleotide-binding</keyword>
<dbReference type="SMART" id="SM00382">
    <property type="entry name" value="AAA"/>
    <property type="match status" value="1"/>
</dbReference>